<dbReference type="RefSeq" id="WP_107820709.1">
    <property type="nucleotide sequence ID" value="NZ_OY782574.1"/>
</dbReference>
<dbReference type="InterPro" id="IPR051338">
    <property type="entry name" value="NodU/CmcH_Carbamoyltrnsfr"/>
</dbReference>
<dbReference type="InterPro" id="IPR031730">
    <property type="entry name" value="Carbam_trans_C"/>
</dbReference>
<name>A0A2T5C6S9_9BACT</name>
<dbReference type="EMBL" id="QAAD01000001">
    <property type="protein sequence ID" value="PTN10612.1"/>
    <property type="molecule type" value="Genomic_DNA"/>
</dbReference>
<evidence type="ECO:0000256" key="1">
    <source>
        <dbReference type="ARBA" id="ARBA00006129"/>
    </source>
</evidence>
<gene>
    <name evidence="4" type="ORF">C8N47_101262</name>
</gene>
<dbReference type="Gene3D" id="3.30.420.40">
    <property type="match status" value="1"/>
</dbReference>
<keyword evidence="4" id="KW-0808">Transferase</keyword>
<evidence type="ECO:0000313" key="4">
    <source>
        <dbReference type="EMBL" id="PTN10612.1"/>
    </source>
</evidence>
<dbReference type="Pfam" id="PF16861">
    <property type="entry name" value="Carbam_trans_C"/>
    <property type="match status" value="1"/>
</dbReference>
<dbReference type="OrthoDB" id="9780777at2"/>
<comment type="caution">
    <text evidence="4">The sequence shown here is derived from an EMBL/GenBank/DDBJ whole genome shotgun (WGS) entry which is preliminary data.</text>
</comment>
<dbReference type="AlphaFoldDB" id="A0A2T5C6S9"/>
<keyword evidence="5" id="KW-1185">Reference proteome</keyword>
<accession>A0A2T5C6S9</accession>
<organism evidence="4 5">
    <name type="scientific">Mangrovibacterium marinum</name>
    <dbReference type="NCBI Taxonomy" id="1639118"/>
    <lineage>
        <taxon>Bacteria</taxon>
        <taxon>Pseudomonadati</taxon>
        <taxon>Bacteroidota</taxon>
        <taxon>Bacteroidia</taxon>
        <taxon>Marinilabiliales</taxon>
        <taxon>Prolixibacteraceae</taxon>
        <taxon>Mangrovibacterium</taxon>
    </lineage>
</organism>
<dbReference type="InterPro" id="IPR038152">
    <property type="entry name" value="Carbam_trans_C_sf"/>
</dbReference>
<evidence type="ECO:0000313" key="5">
    <source>
        <dbReference type="Proteomes" id="UP000243525"/>
    </source>
</evidence>
<dbReference type="PANTHER" id="PTHR34847:SF1">
    <property type="entry name" value="NODULATION PROTEIN U"/>
    <property type="match status" value="1"/>
</dbReference>
<protein>
    <submittedName>
        <fullName evidence="4">Carbamoyltransferase</fullName>
    </submittedName>
</protein>
<dbReference type="Gene3D" id="3.90.870.20">
    <property type="entry name" value="Carbamoyltransferase, C-terminal domain"/>
    <property type="match status" value="1"/>
</dbReference>
<comment type="similarity">
    <text evidence="1">Belongs to the NodU/CmcH family.</text>
</comment>
<dbReference type="Pfam" id="PF02543">
    <property type="entry name" value="Carbam_trans_N"/>
    <property type="match status" value="1"/>
</dbReference>
<dbReference type="PANTHER" id="PTHR34847">
    <property type="entry name" value="NODULATION PROTEIN U"/>
    <property type="match status" value="1"/>
</dbReference>
<proteinExistence type="inferred from homology"/>
<feature type="domain" description="Carbamoyltransferase C-terminal" evidence="3">
    <location>
        <begin position="376"/>
        <end position="547"/>
    </location>
</feature>
<sequence>MDRNKPTLAIYGIQDRDEYEHPFYVHDHNLCIMQNGQVRDFMQLERVTGRKRDNRLHLKLDELLREKKLLAEDFDLVFVDNVVGRSFINRQGNVRFEAPLNRLLEADKEKGRCWWFGREQKAWVLNHELAHIFTCLPFYGNFKPNSLLVHFDGGASQSNFSAWLFRNRKLVKLSAHWDYKYLSAIFNANALVFSVIGARLNEQNSVPGKFMGLAGHGAYRYELEAWLREHSFFENIWGKKSAFFREVKEHWKIDLRSFDQRHPFILDCMATLHELFVREMVQIFRRLQRETLCTNLYYSGGCALNIVANTRLVEERIFDRVHIPPCCEDSGLALGAAAFVEWQKHGELKEHSPYLNNWGLEAEAVEPDAEQLEQQAELLQAGKIVGLCNGYGEAGPRALGNRSLLALADSKALAKKLSMDCKGREWYRPLAPVMLERNARYFTGKSKINALSRYMLLDFAILPDKQKELIGAVHIDGTARIQTIFNRAQNPFLWDLLMLLDEKFKIKALINTSFNAKGEPMVHNEKDAMAAARKMGIAALVINGKLLKTSR</sequence>
<feature type="domain" description="Carbamoyltransferase" evidence="2">
    <location>
        <begin position="156"/>
        <end position="337"/>
    </location>
</feature>
<reference evidence="4 5" key="1">
    <citation type="submission" date="2018-04" db="EMBL/GenBank/DDBJ databases">
        <title>Genomic Encyclopedia of Archaeal and Bacterial Type Strains, Phase II (KMG-II): from individual species to whole genera.</title>
        <authorList>
            <person name="Goeker M."/>
        </authorList>
    </citation>
    <scope>NUCLEOTIDE SEQUENCE [LARGE SCALE GENOMIC DNA]</scope>
    <source>
        <strain evidence="4 5">DSM 28823</strain>
    </source>
</reference>
<dbReference type="Proteomes" id="UP000243525">
    <property type="component" value="Unassembled WGS sequence"/>
</dbReference>
<evidence type="ECO:0000259" key="3">
    <source>
        <dbReference type="Pfam" id="PF16861"/>
    </source>
</evidence>
<dbReference type="InterPro" id="IPR003696">
    <property type="entry name" value="Carbtransf_dom"/>
</dbReference>
<dbReference type="GO" id="GO:0016740">
    <property type="term" value="F:transferase activity"/>
    <property type="evidence" value="ECO:0007669"/>
    <property type="project" value="UniProtKB-KW"/>
</dbReference>
<dbReference type="CDD" id="cd24033">
    <property type="entry name" value="ASKHA_NBD_NodU_CmcH-like_N"/>
    <property type="match status" value="1"/>
</dbReference>
<evidence type="ECO:0000259" key="2">
    <source>
        <dbReference type="Pfam" id="PF02543"/>
    </source>
</evidence>